<gene>
    <name evidence="4" type="ORF">COT99_01965</name>
</gene>
<evidence type="ECO:0000256" key="2">
    <source>
        <dbReference type="ARBA" id="ARBA00022777"/>
    </source>
</evidence>
<sequence>MGHEKLFKGMKYDIITIGGAVEDITFYTKGGLLIDNKKDILRQRLLAFEYGAKIKIKSAHSTFGGGAANVAVSARRLGLKSACVCAVGYDDRGKQIIKNLKSQKVDVRYAQKIRGKMSGFSFLLVGPENEHIIFPYRAANDDLEISETFLRRLKTEWIYITSLTGDWKQNLSNIFHHGKNFKLAWNPGFVQLSEGQDLIRKNLKNVHVFNVNKDEAIELVARDKKVMRNRRESSGFLNDVKNLLKIISGYGPRIAIITSGKKGADAYDGSKFYHADIKKEQKKVDTTGIGDAFGSSTVCGLKLYQGDIQRAIELGINNSASVIAEQGAQNGLIKL</sequence>
<comment type="caution">
    <text evidence="4">The sequence shown here is derived from an EMBL/GenBank/DDBJ whole genome shotgun (WGS) entry which is preliminary data.</text>
</comment>
<dbReference type="Pfam" id="PF00294">
    <property type="entry name" value="PfkB"/>
    <property type="match status" value="1"/>
</dbReference>
<dbReference type="PANTHER" id="PTHR10584:SF166">
    <property type="entry name" value="RIBOKINASE"/>
    <property type="match status" value="1"/>
</dbReference>
<evidence type="ECO:0000256" key="1">
    <source>
        <dbReference type="ARBA" id="ARBA00022679"/>
    </source>
</evidence>
<name>A0A2H0V294_9BACT</name>
<dbReference type="InterPro" id="IPR011611">
    <property type="entry name" value="PfkB_dom"/>
</dbReference>
<organism evidence="4 5">
    <name type="scientific">Candidatus Falkowbacteria bacterium CG10_big_fil_rev_8_21_14_0_10_43_10</name>
    <dbReference type="NCBI Taxonomy" id="1974567"/>
    <lineage>
        <taxon>Bacteria</taxon>
        <taxon>Candidatus Falkowiibacteriota</taxon>
    </lineage>
</organism>
<dbReference type="SUPFAM" id="SSF53613">
    <property type="entry name" value="Ribokinase-like"/>
    <property type="match status" value="1"/>
</dbReference>
<dbReference type="InterPro" id="IPR029056">
    <property type="entry name" value="Ribokinase-like"/>
</dbReference>
<proteinExistence type="predicted"/>
<feature type="domain" description="Carbohydrate kinase PfkB" evidence="3">
    <location>
        <begin position="49"/>
        <end position="332"/>
    </location>
</feature>
<dbReference type="Proteomes" id="UP000228626">
    <property type="component" value="Unassembled WGS sequence"/>
</dbReference>
<keyword evidence="1" id="KW-0808">Transferase</keyword>
<dbReference type="AlphaFoldDB" id="A0A2H0V294"/>
<dbReference type="PANTHER" id="PTHR10584">
    <property type="entry name" value="SUGAR KINASE"/>
    <property type="match status" value="1"/>
</dbReference>
<accession>A0A2H0V294</accession>
<evidence type="ECO:0000313" key="4">
    <source>
        <dbReference type="EMBL" id="PIR93207.1"/>
    </source>
</evidence>
<dbReference type="EMBL" id="PFAR01000024">
    <property type="protein sequence ID" value="PIR93207.1"/>
    <property type="molecule type" value="Genomic_DNA"/>
</dbReference>
<protein>
    <recommendedName>
        <fullName evidence="3">Carbohydrate kinase PfkB domain-containing protein</fullName>
    </recommendedName>
</protein>
<dbReference type="GO" id="GO:0016301">
    <property type="term" value="F:kinase activity"/>
    <property type="evidence" value="ECO:0007669"/>
    <property type="project" value="UniProtKB-KW"/>
</dbReference>
<dbReference type="Gene3D" id="3.40.1190.20">
    <property type="match status" value="1"/>
</dbReference>
<evidence type="ECO:0000313" key="5">
    <source>
        <dbReference type="Proteomes" id="UP000228626"/>
    </source>
</evidence>
<reference evidence="5" key="1">
    <citation type="submission" date="2017-09" db="EMBL/GenBank/DDBJ databases">
        <title>Depth-based differentiation of microbial function through sediment-hosted aquifers and enrichment of novel symbionts in the deep terrestrial subsurface.</title>
        <authorList>
            <person name="Probst A.J."/>
            <person name="Ladd B."/>
            <person name="Jarett J.K."/>
            <person name="Geller-Mcgrath D.E."/>
            <person name="Sieber C.M.K."/>
            <person name="Emerson J.B."/>
            <person name="Anantharaman K."/>
            <person name="Thomas B.C."/>
            <person name="Malmstrom R."/>
            <person name="Stieglmeier M."/>
            <person name="Klingl A."/>
            <person name="Woyke T."/>
            <person name="Ryan C.M."/>
            <person name="Banfield J.F."/>
        </authorList>
    </citation>
    <scope>NUCLEOTIDE SEQUENCE [LARGE SCALE GENOMIC DNA]</scope>
</reference>
<evidence type="ECO:0000259" key="3">
    <source>
        <dbReference type="Pfam" id="PF00294"/>
    </source>
</evidence>
<keyword evidence="2" id="KW-0418">Kinase</keyword>